<gene>
    <name evidence="1" type="ORF">KSF_030520</name>
</gene>
<keyword evidence="2" id="KW-1185">Reference proteome</keyword>
<sequence>MLAGTFDGAAMLGMIERWWSGARPSRYSAHLVFVDVDVVQEIFFLEIWLEVDIGLFIIQQVGNVVFFELDGSATSPGAARNGGVFSPTAIVSALCI</sequence>
<protein>
    <submittedName>
        <fullName evidence="1">Uncharacterized protein</fullName>
    </submittedName>
</protein>
<reference evidence="1" key="1">
    <citation type="submission" date="2020-10" db="EMBL/GenBank/DDBJ databases">
        <title>Taxonomic study of unclassified bacteria belonging to the class Ktedonobacteria.</title>
        <authorList>
            <person name="Yabe S."/>
            <person name="Wang C.M."/>
            <person name="Zheng Y."/>
            <person name="Sakai Y."/>
            <person name="Cavaletti L."/>
            <person name="Monciardini P."/>
            <person name="Donadio S."/>
        </authorList>
    </citation>
    <scope>NUCLEOTIDE SEQUENCE</scope>
    <source>
        <strain evidence="1">ID150040</strain>
    </source>
</reference>
<accession>A0A8J3IKA9</accession>
<comment type="caution">
    <text evidence="1">The sequence shown here is derived from an EMBL/GenBank/DDBJ whole genome shotgun (WGS) entry which is preliminary data.</text>
</comment>
<name>A0A8J3IKA9_9CHLR</name>
<evidence type="ECO:0000313" key="2">
    <source>
        <dbReference type="Proteomes" id="UP000597444"/>
    </source>
</evidence>
<dbReference type="EMBL" id="BNJK01000001">
    <property type="protein sequence ID" value="GHO93004.1"/>
    <property type="molecule type" value="Genomic_DNA"/>
</dbReference>
<organism evidence="1 2">
    <name type="scientific">Reticulibacter mediterranei</name>
    <dbReference type="NCBI Taxonomy" id="2778369"/>
    <lineage>
        <taxon>Bacteria</taxon>
        <taxon>Bacillati</taxon>
        <taxon>Chloroflexota</taxon>
        <taxon>Ktedonobacteria</taxon>
        <taxon>Ktedonobacterales</taxon>
        <taxon>Reticulibacteraceae</taxon>
        <taxon>Reticulibacter</taxon>
    </lineage>
</organism>
<evidence type="ECO:0000313" key="1">
    <source>
        <dbReference type="EMBL" id="GHO93004.1"/>
    </source>
</evidence>
<proteinExistence type="predicted"/>
<dbReference type="Proteomes" id="UP000597444">
    <property type="component" value="Unassembled WGS sequence"/>
</dbReference>
<dbReference type="AlphaFoldDB" id="A0A8J3IKA9"/>